<keyword evidence="11" id="KW-1185">Reference proteome</keyword>
<dbReference type="STRING" id="6832.A0A553PRR5"/>
<dbReference type="Pfam" id="PF04734">
    <property type="entry name" value="Ceramidase_alk"/>
    <property type="match status" value="2"/>
</dbReference>
<organism evidence="10 11">
    <name type="scientific">Tigriopus californicus</name>
    <name type="common">Marine copepod</name>
    <dbReference type="NCBI Taxonomy" id="6832"/>
    <lineage>
        <taxon>Eukaryota</taxon>
        <taxon>Metazoa</taxon>
        <taxon>Ecdysozoa</taxon>
        <taxon>Arthropoda</taxon>
        <taxon>Crustacea</taxon>
        <taxon>Multicrustacea</taxon>
        <taxon>Hexanauplia</taxon>
        <taxon>Copepoda</taxon>
        <taxon>Harpacticoida</taxon>
        <taxon>Harpacticidae</taxon>
        <taxon>Tigriopus</taxon>
    </lineage>
</organism>
<comment type="caution">
    <text evidence="10">The sequence shown here is derived from an EMBL/GenBank/DDBJ whole genome shotgun (WGS) entry which is preliminary data.</text>
</comment>
<feature type="domain" description="Neutral/alkaline non-lysosomal ceramidase N-terminal" evidence="8">
    <location>
        <begin position="71"/>
        <end position="507"/>
    </location>
</feature>
<feature type="binding site" evidence="6">
    <location>
        <position position="273"/>
    </location>
    <ligand>
        <name>Zn(2+)</name>
        <dbReference type="ChEBI" id="CHEBI:29105"/>
    </ligand>
</feature>
<reference evidence="10 11" key="1">
    <citation type="journal article" date="2018" name="Nat. Ecol. Evol.">
        <title>Genomic signatures of mitonuclear coevolution across populations of Tigriopus californicus.</title>
        <authorList>
            <person name="Barreto F.S."/>
            <person name="Watson E.T."/>
            <person name="Lima T.G."/>
            <person name="Willett C.S."/>
            <person name="Edmands S."/>
            <person name="Li W."/>
            <person name="Burton R.S."/>
        </authorList>
    </citation>
    <scope>NUCLEOTIDE SEQUENCE [LARGE SCALE GENOMIC DNA]</scope>
    <source>
        <strain evidence="10 11">San Diego</strain>
    </source>
</reference>
<dbReference type="GO" id="GO:0017040">
    <property type="term" value="F:N-acylsphingosine amidohydrolase activity"/>
    <property type="evidence" value="ECO:0007669"/>
    <property type="project" value="UniProtKB-UniRule"/>
</dbReference>
<feature type="domain" description="Neutral/alkaline non-lysosomal ceramidase N-terminal" evidence="8">
    <location>
        <begin position="508"/>
        <end position="549"/>
    </location>
</feature>
<evidence type="ECO:0000313" key="11">
    <source>
        <dbReference type="Proteomes" id="UP000318571"/>
    </source>
</evidence>
<keyword evidence="7" id="KW-0746">Sphingolipid metabolism</keyword>
<sequence>MEEKKKKKKKTVHTHSENALMLHGKLKSRENYVTLRKGQLPDKIHGAMSVWNQIVFGWGCLVWVKMAQCGYQVGVGIGDTTGPVVGIGMMGYAKAGQTTQGIHTRLFARAFFFQEEAGSMAVFVSVDSGMIGQLMKYEVIAKVRKITGLELRHDNLLLSATHTHSGPSGYFQYVLFTVGGGSGFVEQSFQAIVNGITTAIVRAYETKQPAKLFLAQSELTDSSINRSPSSYLRNPEEERQRYSGNTDYSFTQLNIMRESANELIGVINWFAVHATSMNNSNHLISGDNKGLASLILERNQNPPGTTSGKGPFVAAFASSNLGDVSPNLQGPRCGGTGLPCDQPKAKCCRPDEDCIAFGPGSDMFDSTYIIAQCQVTKAKELLASVDMEIKGGIASAHQWIDMTNQRVTLPDGSTHTTCKPALGYGFASGTTDGPGEPAFIRCRGPNNNMWNQITKLITNPSPRQKRCHYPKKILLNTGEMKIPSKWHPEKVDTQILKIGQLVIAAVPVVIAGLSNVYTHYVTTYEEYQNQRYEGASTIYGPHTLRAYQQQYSYLMEKMSKREHVPYLKRPPNYKAKQIRLDRGMYWDMIPPTKEAGEFVAGHPRNDLMLEQTFLKVEHQQSPNNWVVMATDTDIETKFIWKRKCLVCEGIAEIHWKIPYKIPKGTFRITHQGHTKGASLKPILLSYRGVCPNFQVVHGRRMSNAEEPSRVQNLRPTSEISWSSMSWRGFITKIGKFLNVQMKSLL</sequence>
<feature type="binding site" evidence="6">
    <location>
        <position position="520"/>
    </location>
    <ligand>
        <name>Zn(2+)</name>
        <dbReference type="ChEBI" id="CHEBI:29105"/>
    </ligand>
</feature>
<dbReference type="Pfam" id="PF17048">
    <property type="entry name" value="Ceramidse_alk_C"/>
    <property type="match status" value="1"/>
</dbReference>
<dbReference type="GO" id="GO:0046514">
    <property type="term" value="P:ceramide catabolic process"/>
    <property type="evidence" value="ECO:0007669"/>
    <property type="project" value="InterPro"/>
</dbReference>
<evidence type="ECO:0000256" key="4">
    <source>
        <dbReference type="ARBA" id="ARBA00022801"/>
    </source>
</evidence>
<dbReference type="EMBL" id="VCGU01000001">
    <property type="protein sequence ID" value="TRY80362.1"/>
    <property type="molecule type" value="Genomic_DNA"/>
</dbReference>
<name>A0A553PRR5_TIGCA</name>
<dbReference type="PANTHER" id="PTHR12670:SF1">
    <property type="entry name" value="NEUTRAL CERAMIDASE"/>
    <property type="match status" value="1"/>
</dbReference>
<gene>
    <name evidence="10" type="ORF">TCAL_02996</name>
</gene>
<evidence type="ECO:0000256" key="1">
    <source>
        <dbReference type="ARBA" id="ARBA00009835"/>
    </source>
</evidence>
<dbReference type="InterPro" id="IPR038445">
    <property type="entry name" value="NCDase_C_sf"/>
</dbReference>
<evidence type="ECO:0000313" key="10">
    <source>
        <dbReference type="EMBL" id="TRY80362.1"/>
    </source>
</evidence>
<dbReference type="GO" id="GO:0016020">
    <property type="term" value="C:membrane"/>
    <property type="evidence" value="ECO:0007669"/>
    <property type="project" value="GOC"/>
</dbReference>
<dbReference type="Gene3D" id="2.60.40.2300">
    <property type="entry name" value="Neutral/alkaline non-lysosomal ceramidase, C-terminal domain"/>
    <property type="match status" value="1"/>
</dbReference>
<dbReference type="AlphaFoldDB" id="A0A553PRR5"/>
<dbReference type="EC" id="3.5.1.23" evidence="2 7"/>
<dbReference type="InterPro" id="IPR031331">
    <property type="entry name" value="NEUT/ALK_ceramidase_C"/>
</dbReference>
<evidence type="ECO:0000259" key="9">
    <source>
        <dbReference type="Pfam" id="PF17048"/>
    </source>
</evidence>
<proteinExistence type="inferred from homology"/>
<dbReference type="GO" id="GO:0042759">
    <property type="term" value="P:long-chain fatty acid biosynthetic process"/>
    <property type="evidence" value="ECO:0007669"/>
    <property type="project" value="TreeGrafter"/>
</dbReference>
<dbReference type="GO" id="GO:0046512">
    <property type="term" value="P:sphingosine biosynthetic process"/>
    <property type="evidence" value="ECO:0007669"/>
    <property type="project" value="TreeGrafter"/>
</dbReference>
<dbReference type="InterPro" id="IPR006823">
    <property type="entry name" value="Ceramidase_alk"/>
</dbReference>
<dbReference type="Proteomes" id="UP000318571">
    <property type="component" value="Chromosome 12"/>
</dbReference>
<evidence type="ECO:0000256" key="2">
    <source>
        <dbReference type="ARBA" id="ARBA00011891"/>
    </source>
</evidence>
<evidence type="ECO:0000259" key="8">
    <source>
        <dbReference type="Pfam" id="PF04734"/>
    </source>
</evidence>
<comment type="cofactor">
    <cofactor evidence="6">
        <name>Zn(2+)</name>
        <dbReference type="ChEBI" id="CHEBI:29105"/>
    </cofactor>
    <text evidence="6">Binds 1 zinc ion per subunit.</text>
</comment>
<dbReference type="PANTHER" id="PTHR12670">
    <property type="entry name" value="CERAMIDASE"/>
    <property type="match status" value="1"/>
</dbReference>
<evidence type="ECO:0000256" key="5">
    <source>
        <dbReference type="PIRSR" id="PIRSR606823-1"/>
    </source>
</evidence>
<evidence type="ECO:0000256" key="3">
    <source>
        <dbReference type="ARBA" id="ARBA00019235"/>
    </source>
</evidence>
<dbReference type="GO" id="GO:0005576">
    <property type="term" value="C:extracellular region"/>
    <property type="evidence" value="ECO:0007669"/>
    <property type="project" value="TreeGrafter"/>
</dbReference>
<feature type="binding site" evidence="6">
    <location>
        <position position="162"/>
    </location>
    <ligand>
        <name>Zn(2+)</name>
        <dbReference type="ChEBI" id="CHEBI:29105"/>
    </ligand>
</feature>
<keyword evidence="6" id="KW-0862">Zinc</keyword>
<evidence type="ECO:0000256" key="7">
    <source>
        <dbReference type="RuleBase" id="RU366019"/>
    </source>
</evidence>
<comment type="catalytic activity">
    <reaction evidence="7">
        <text>an N-acylsphing-4-enine + H2O = sphing-4-enine + a fatty acid</text>
        <dbReference type="Rhea" id="RHEA:20856"/>
        <dbReference type="ChEBI" id="CHEBI:15377"/>
        <dbReference type="ChEBI" id="CHEBI:28868"/>
        <dbReference type="ChEBI" id="CHEBI:52639"/>
        <dbReference type="ChEBI" id="CHEBI:57756"/>
        <dbReference type="EC" id="3.5.1.23"/>
    </reaction>
</comment>
<accession>A0A553PRR5</accession>
<protein>
    <recommendedName>
        <fullName evidence="3 7">Neutral ceramidase</fullName>
        <ecNumber evidence="2 7">3.5.1.23</ecNumber>
    </recommendedName>
</protein>
<keyword evidence="7" id="KW-0443">Lipid metabolism</keyword>
<dbReference type="OMA" id="EYTTMAG"/>
<feature type="domain" description="Neutral/alkaline non-lysosomal ceramidase C-terminal" evidence="9">
    <location>
        <begin position="597"/>
        <end position="695"/>
    </location>
</feature>
<dbReference type="InterPro" id="IPR031329">
    <property type="entry name" value="NEUT/ALK_ceramidase_N"/>
</dbReference>
<evidence type="ECO:0000256" key="6">
    <source>
        <dbReference type="PIRSR" id="PIRSR606823-2"/>
    </source>
</evidence>
<keyword evidence="4 7" id="KW-0378">Hydrolase</keyword>
<feature type="active site" description="Nucleophile" evidence="5">
    <location>
        <position position="325"/>
    </location>
</feature>
<dbReference type="GO" id="GO:0046872">
    <property type="term" value="F:metal ion binding"/>
    <property type="evidence" value="ECO:0007669"/>
    <property type="project" value="UniProtKB-KW"/>
</dbReference>
<keyword evidence="6" id="KW-0479">Metal-binding</keyword>
<comment type="similarity">
    <text evidence="1 7">Belongs to the neutral ceramidase family.</text>
</comment>